<dbReference type="PATRIC" id="fig|883078.3.peg.3609"/>
<evidence type="ECO:0000313" key="1">
    <source>
        <dbReference type="EMBL" id="EKS37072.1"/>
    </source>
</evidence>
<organism evidence="1 2">
    <name type="scientific">Afipia broomeae ATCC 49717</name>
    <dbReference type="NCBI Taxonomy" id="883078"/>
    <lineage>
        <taxon>Bacteria</taxon>
        <taxon>Pseudomonadati</taxon>
        <taxon>Pseudomonadota</taxon>
        <taxon>Alphaproteobacteria</taxon>
        <taxon>Hyphomicrobiales</taxon>
        <taxon>Nitrobacteraceae</taxon>
        <taxon>Afipia</taxon>
    </lineage>
</organism>
<name>K8P3B8_9BRAD</name>
<accession>K8P3B8</accession>
<dbReference type="Proteomes" id="UP000001096">
    <property type="component" value="Unassembled WGS sequence"/>
</dbReference>
<proteinExistence type="predicted"/>
<protein>
    <recommendedName>
        <fullName evidence="3">Polyhydroxyalkanoic acid system protein</fullName>
    </recommendedName>
</protein>
<dbReference type="HOGENOM" id="CLU_150610_0_0_5"/>
<dbReference type="eggNOG" id="ENOG503342I">
    <property type="taxonomic scope" value="Bacteria"/>
</dbReference>
<dbReference type="InterPro" id="IPR013433">
    <property type="entry name" value="PHA_gran_rgn"/>
</dbReference>
<sequence>MAQPFIVSIPHRLGKEEATRRLKTGLGSVRSEYGKILQINEEIWSGDRLAFQLTALKQQVGGTIEVAEDHVKLEVMLPWLLAGLAHGIQATIRSRATRMLEKKTTDV</sequence>
<reference evidence="1 2" key="1">
    <citation type="submission" date="2012-04" db="EMBL/GenBank/DDBJ databases">
        <title>The Genome Sequence of Afipia broomeae ATCC 49717.</title>
        <authorList>
            <consortium name="The Broad Institute Genome Sequencing Platform"/>
            <person name="Earl A."/>
            <person name="Ward D."/>
            <person name="Feldgarden M."/>
            <person name="Gevers D."/>
            <person name="Huys G."/>
            <person name="Walker B."/>
            <person name="Young S.K."/>
            <person name="Zeng Q."/>
            <person name="Gargeya S."/>
            <person name="Fitzgerald M."/>
            <person name="Haas B."/>
            <person name="Abouelleil A."/>
            <person name="Alvarado L."/>
            <person name="Arachchi H.M."/>
            <person name="Berlin A."/>
            <person name="Chapman S.B."/>
            <person name="Goldberg J."/>
            <person name="Griggs A."/>
            <person name="Gujja S."/>
            <person name="Hansen M."/>
            <person name="Howarth C."/>
            <person name="Imamovic A."/>
            <person name="Larimer J."/>
            <person name="McCowen C."/>
            <person name="Montmayeur A."/>
            <person name="Murphy C."/>
            <person name="Neiman D."/>
            <person name="Pearson M."/>
            <person name="Priest M."/>
            <person name="Roberts A."/>
            <person name="Saif S."/>
            <person name="Shea T."/>
            <person name="Sisk P."/>
            <person name="Sykes S."/>
            <person name="Wortman J."/>
            <person name="Nusbaum C."/>
            <person name="Birren B."/>
        </authorList>
    </citation>
    <scope>NUCLEOTIDE SEQUENCE [LARGE SCALE GENOMIC DNA]</scope>
    <source>
        <strain evidence="1 2">ATCC 49717</strain>
    </source>
</reference>
<evidence type="ECO:0000313" key="2">
    <source>
        <dbReference type="Proteomes" id="UP000001096"/>
    </source>
</evidence>
<gene>
    <name evidence="1" type="ORF">HMPREF9695_03490</name>
</gene>
<dbReference type="RefSeq" id="WP_006022197.1">
    <property type="nucleotide sequence ID" value="NZ_KB375283.1"/>
</dbReference>
<dbReference type="AlphaFoldDB" id="K8P3B8"/>
<dbReference type="EMBL" id="AGWX01000004">
    <property type="protein sequence ID" value="EKS37072.1"/>
    <property type="molecule type" value="Genomic_DNA"/>
</dbReference>
<evidence type="ECO:0008006" key="3">
    <source>
        <dbReference type="Google" id="ProtNLM"/>
    </source>
</evidence>
<comment type="caution">
    <text evidence="1">The sequence shown here is derived from an EMBL/GenBank/DDBJ whole genome shotgun (WGS) entry which is preliminary data.</text>
</comment>
<keyword evidence="2" id="KW-1185">Reference proteome</keyword>
<dbReference type="Pfam" id="PF09650">
    <property type="entry name" value="PHA_gran_rgn"/>
    <property type="match status" value="1"/>
</dbReference>